<dbReference type="RefSeq" id="WP_015020587.1">
    <property type="nucleotide sequence ID" value="NC_018719.1"/>
</dbReference>
<dbReference type="SUPFAM" id="SSF46785">
    <property type="entry name" value="Winged helix' DNA-binding domain"/>
    <property type="match status" value="1"/>
</dbReference>
<accession>K0INV9</accession>
<dbReference type="InterPro" id="IPR036388">
    <property type="entry name" value="WH-like_DNA-bd_sf"/>
</dbReference>
<evidence type="ECO:0000313" key="1">
    <source>
        <dbReference type="EMBL" id="AFU60054.1"/>
    </source>
</evidence>
<dbReference type="GeneID" id="13796948"/>
<dbReference type="BioCyc" id="CNIT1237085:G1324-3138-MONOMER"/>
<dbReference type="Proteomes" id="UP000008037">
    <property type="component" value="Chromosome"/>
</dbReference>
<dbReference type="EMBL" id="CP002408">
    <property type="protein sequence ID" value="AFU60054.1"/>
    <property type="molecule type" value="Genomic_DNA"/>
</dbReference>
<protein>
    <submittedName>
        <fullName evidence="1">Uncharacterized protein</fullName>
    </submittedName>
</protein>
<name>K0INV9_NITGG</name>
<keyword evidence="2" id="KW-1185">Reference proteome</keyword>
<reference evidence="1 2" key="1">
    <citation type="journal article" date="2012" name="Environ. Microbiol.">
        <title>The genome of the ammonia-oxidizing Candidatus Nitrososphaera gargensis: insights into metabolic versatility and environmental adaptations.</title>
        <authorList>
            <person name="Spang A."/>
            <person name="Poehlein A."/>
            <person name="Offre P."/>
            <person name="Zumbragel S."/>
            <person name="Haider S."/>
            <person name="Rychlik N."/>
            <person name="Nowka B."/>
            <person name="Schmeisser C."/>
            <person name="Lebedeva E.V."/>
            <person name="Rattei T."/>
            <person name="Bohm C."/>
            <person name="Schmid M."/>
            <person name="Galushko A."/>
            <person name="Hatzenpichler R."/>
            <person name="Weinmaier T."/>
            <person name="Daniel R."/>
            <person name="Schleper C."/>
            <person name="Spieck E."/>
            <person name="Streit W."/>
            <person name="Wagner M."/>
        </authorList>
    </citation>
    <scope>NUCLEOTIDE SEQUENCE [LARGE SCALE GENOMIC DNA]</scope>
    <source>
        <strain evidence="2">Ga9.2</strain>
    </source>
</reference>
<dbReference type="HOGENOM" id="CLU_610633_0_0_2"/>
<sequence length="448" mass="49451">MSEVDEDNDSRTIIPYVGVDRVIETVQALYKAHAREIGISELATLIDCKVSNINDVSLAMGLPGLSETVNGKIVLTSEGMVFAQAMASNEEEKAKQIIKAAVGKSEVLKFVKSLLEARSEISGEEIGRALMDRFKKNWKDVRTYRAFGNSCASIISFAGYGYFGNGVLSLNAVTKKAKSDIYPPEIGYNPMISLLTVLNGYERAKLSELSQKLGTGDRSLWAHLAICGALGLVEKDLSGSYRITETGRKLLDPTLSADKKSDIFRACLYGSHYADVIRKMASADRDLTANDIGGILTFHLKRDWSPDTKEIYGKKFLTWLNAANLAVKSQRGLYRVKSDEAATIVAAEVSQPKTEKIDYLPIFEIGRHLGALEALAEDDRSKSFSDKVAGLKLLLQDHPDLGMLIDMLKTNYELAIASNNPSIFKTNLDFVRQKIKERMKLEAMEVSL</sequence>
<dbReference type="Gene3D" id="1.10.10.10">
    <property type="entry name" value="Winged helix-like DNA-binding domain superfamily/Winged helix DNA-binding domain"/>
    <property type="match status" value="1"/>
</dbReference>
<gene>
    <name evidence="1" type="ordered locus">Ngar_c31380</name>
</gene>
<organism evidence="1 2">
    <name type="scientific">Nitrososphaera gargensis (strain Ga9.2)</name>
    <dbReference type="NCBI Taxonomy" id="1237085"/>
    <lineage>
        <taxon>Archaea</taxon>
        <taxon>Nitrososphaerota</taxon>
        <taxon>Nitrososphaeria</taxon>
        <taxon>Nitrososphaerales</taxon>
        <taxon>Nitrososphaeraceae</taxon>
        <taxon>Nitrososphaera</taxon>
    </lineage>
</organism>
<proteinExistence type="predicted"/>
<dbReference type="InterPro" id="IPR036390">
    <property type="entry name" value="WH_DNA-bd_sf"/>
</dbReference>
<dbReference type="InParanoid" id="K0INV9"/>
<dbReference type="STRING" id="1237085.Ngar_c31380"/>
<dbReference type="KEGG" id="nga:Ngar_c31380"/>
<evidence type="ECO:0000313" key="2">
    <source>
        <dbReference type="Proteomes" id="UP000008037"/>
    </source>
</evidence>
<dbReference type="AlphaFoldDB" id="K0INV9"/>